<evidence type="ECO:0000313" key="2">
    <source>
        <dbReference type="Proteomes" id="UP000557566"/>
    </source>
</evidence>
<sequence length="278" mass="30135">MEANGSVAAAGADAAKALAEYLVHGYNPTAEGGHAIHTLQNVENCSKRDRAAVASRKSNGNETNYVPPNMSLFAVVDAALHRAVGTVRSADKAARRQRQVASFNDPNSAMQVFVANINTLATGVNLHTCCHVGVVCCHHHNAKAVRQAHSRLYRLGQRFQVVWHGLRVSNSFHDHQERICLVKYARQLSAEMVLPDWIPADLREPVIFEFQRAYFVSRPPGAALPPVSSVFAHRGKSCGIRSTRLDQISQPHLALDLGLSSLGAMAGLGRTTENASGF</sequence>
<proteinExistence type="predicted"/>
<dbReference type="SUPFAM" id="SSF52540">
    <property type="entry name" value="P-loop containing nucleoside triphosphate hydrolases"/>
    <property type="match status" value="1"/>
</dbReference>
<evidence type="ECO:0000313" key="1">
    <source>
        <dbReference type="EMBL" id="KAF4510968.1"/>
    </source>
</evidence>
<dbReference type="AlphaFoldDB" id="A0A8H4PUZ9"/>
<accession>A0A8H4PUZ9</accession>
<organism evidence="1 2">
    <name type="scientific">Ophiocordyceps sinensis</name>
    <dbReference type="NCBI Taxonomy" id="72228"/>
    <lineage>
        <taxon>Eukaryota</taxon>
        <taxon>Fungi</taxon>
        <taxon>Dikarya</taxon>
        <taxon>Ascomycota</taxon>
        <taxon>Pezizomycotina</taxon>
        <taxon>Sordariomycetes</taxon>
        <taxon>Hypocreomycetidae</taxon>
        <taxon>Hypocreales</taxon>
        <taxon>Ophiocordycipitaceae</taxon>
        <taxon>Ophiocordyceps</taxon>
    </lineage>
</organism>
<dbReference type="Gene3D" id="3.40.50.300">
    <property type="entry name" value="P-loop containing nucleotide triphosphate hydrolases"/>
    <property type="match status" value="1"/>
</dbReference>
<dbReference type="OrthoDB" id="4897744at2759"/>
<gene>
    <name evidence="1" type="ORF">G6O67_002811</name>
</gene>
<dbReference type="Proteomes" id="UP000557566">
    <property type="component" value="Unassembled WGS sequence"/>
</dbReference>
<dbReference type="EMBL" id="JAAVMX010000003">
    <property type="protein sequence ID" value="KAF4510968.1"/>
    <property type="molecule type" value="Genomic_DNA"/>
</dbReference>
<dbReference type="InterPro" id="IPR027417">
    <property type="entry name" value="P-loop_NTPase"/>
</dbReference>
<reference evidence="1 2" key="1">
    <citation type="journal article" date="2020" name="Genome Biol. Evol.">
        <title>A new high-quality draft genome assembly of the Chinese cordyceps Ophiocordyceps sinensis.</title>
        <authorList>
            <person name="Shu R."/>
            <person name="Zhang J."/>
            <person name="Meng Q."/>
            <person name="Zhang H."/>
            <person name="Zhou G."/>
            <person name="Li M."/>
            <person name="Wu P."/>
            <person name="Zhao Y."/>
            <person name="Chen C."/>
            <person name="Qin Q."/>
        </authorList>
    </citation>
    <scope>NUCLEOTIDE SEQUENCE [LARGE SCALE GENOMIC DNA]</scope>
    <source>
        <strain evidence="1 2">IOZ07</strain>
    </source>
</reference>
<protein>
    <submittedName>
        <fullName evidence="1">Uncharacterized protein</fullName>
    </submittedName>
</protein>
<comment type="caution">
    <text evidence="1">The sequence shown here is derived from an EMBL/GenBank/DDBJ whole genome shotgun (WGS) entry which is preliminary data.</text>
</comment>
<name>A0A8H4PUZ9_9HYPO</name>
<keyword evidence="2" id="KW-1185">Reference proteome</keyword>